<protein>
    <submittedName>
        <fullName evidence="1">Uncharacterized protein</fullName>
    </submittedName>
</protein>
<dbReference type="AlphaFoldDB" id="A0A8S1ZX06"/>
<gene>
    <name evidence="1" type="ORF">AARE701A_LOCUS6400</name>
</gene>
<organism evidence="1 2">
    <name type="scientific">Arabidopsis arenosa</name>
    <name type="common">Sand rock-cress</name>
    <name type="synonym">Cardaminopsis arenosa</name>
    <dbReference type="NCBI Taxonomy" id="38785"/>
    <lineage>
        <taxon>Eukaryota</taxon>
        <taxon>Viridiplantae</taxon>
        <taxon>Streptophyta</taxon>
        <taxon>Embryophyta</taxon>
        <taxon>Tracheophyta</taxon>
        <taxon>Spermatophyta</taxon>
        <taxon>Magnoliopsida</taxon>
        <taxon>eudicotyledons</taxon>
        <taxon>Gunneridae</taxon>
        <taxon>Pentapetalae</taxon>
        <taxon>rosids</taxon>
        <taxon>malvids</taxon>
        <taxon>Brassicales</taxon>
        <taxon>Brassicaceae</taxon>
        <taxon>Camelineae</taxon>
        <taxon>Arabidopsis</taxon>
    </lineage>
</organism>
<accession>A0A8S1ZX06</accession>
<proteinExistence type="predicted"/>
<keyword evidence="2" id="KW-1185">Reference proteome</keyword>
<evidence type="ECO:0000313" key="1">
    <source>
        <dbReference type="EMBL" id="CAE5966211.1"/>
    </source>
</evidence>
<evidence type="ECO:0000313" key="2">
    <source>
        <dbReference type="Proteomes" id="UP000682877"/>
    </source>
</evidence>
<dbReference type="EMBL" id="LR999453">
    <property type="protein sequence ID" value="CAE5966211.1"/>
    <property type="molecule type" value="Genomic_DNA"/>
</dbReference>
<reference evidence="1" key="1">
    <citation type="submission" date="2021-01" db="EMBL/GenBank/DDBJ databases">
        <authorList>
            <person name="Bezrukov I."/>
        </authorList>
    </citation>
    <scope>NUCLEOTIDE SEQUENCE</scope>
</reference>
<dbReference type="Proteomes" id="UP000682877">
    <property type="component" value="Chromosome 3"/>
</dbReference>
<name>A0A8S1ZX06_ARAAE</name>
<sequence length="199" mass="23264">MRFVRPVIMRFKNLPQKSCSVISEGKSSGCRDFCDMRSPEFDNFKLIEKAKKMGNVDLALFVMYDFYRHCVGLAVGSGVAYLLIGTNSGEAAEIEEEWMKKQQLLKRNEELLEKSVLLDIEKSQSRSYLEHAYCSGGPGLTAFIGYFGYIFLEVLEGNRNDKKFREVYKEFNRREKLFYEENKEIIKLLEEAHANRRHW</sequence>